<keyword evidence="2" id="KW-0472">Membrane</keyword>
<feature type="region of interest" description="Disordered" evidence="1">
    <location>
        <begin position="1"/>
        <end position="24"/>
    </location>
</feature>
<evidence type="ECO:0008006" key="5">
    <source>
        <dbReference type="Google" id="ProtNLM"/>
    </source>
</evidence>
<dbReference type="EMBL" id="QYCY01000001">
    <property type="protein sequence ID" value="RLV80210.1"/>
    <property type="molecule type" value="Genomic_DNA"/>
</dbReference>
<name>A0A0A0NKQ5_STRRN</name>
<evidence type="ECO:0000256" key="2">
    <source>
        <dbReference type="SAM" id="Phobius"/>
    </source>
</evidence>
<feature type="transmembrane region" description="Helical" evidence="2">
    <location>
        <begin position="65"/>
        <end position="88"/>
    </location>
</feature>
<feature type="transmembrane region" description="Helical" evidence="2">
    <location>
        <begin position="33"/>
        <end position="53"/>
    </location>
</feature>
<dbReference type="KEGG" id="src:M271_26080"/>
<reference evidence="3 4" key="1">
    <citation type="journal article" date="2018" name="J. Biol. Chem.">
        <title>Discovery of the actinoplanic acid pathway in Streptomyces rapamycinicus reveals a genetically conserved synergism with rapamycin.</title>
        <authorList>
            <person name="Mrak P."/>
            <person name="Krastel P."/>
            <person name="Pivk Lukancic P."/>
            <person name="Tao J."/>
            <person name="Pistorius D."/>
            <person name="Moore C.M."/>
        </authorList>
    </citation>
    <scope>NUCLEOTIDE SEQUENCE [LARGE SCALE GENOMIC DNA]</scope>
    <source>
        <strain evidence="3 4">NRRL 5491</strain>
    </source>
</reference>
<proteinExistence type="predicted"/>
<sequence length="99" mass="10444">MSAAAEDPGSPGPGPDPGVAPASASASAGRRTLLLLPAIPALALLASVWLPFVNAERLWFGMPSLYVWICAWVLALTPALAAVEWGLWRPRERAGGERR</sequence>
<dbReference type="Proteomes" id="UP000281594">
    <property type="component" value="Unassembled WGS sequence"/>
</dbReference>
<comment type="caution">
    <text evidence="3">The sequence shown here is derived from an EMBL/GenBank/DDBJ whole genome shotgun (WGS) entry which is preliminary data.</text>
</comment>
<evidence type="ECO:0000313" key="4">
    <source>
        <dbReference type="Proteomes" id="UP000281594"/>
    </source>
</evidence>
<dbReference type="HOGENOM" id="CLU_181600_0_0_11"/>
<accession>A0A0A0NKQ5</accession>
<dbReference type="RefSeq" id="WP_020870146.1">
    <property type="nucleotide sequence ID" value="NC_022785.1"/>
</dbReference>
<evidence type="ECO:0000313" key="3">
    <source>
        <dbReference type="EMBL" id="RLV80210.1"/>
    </source>
</evidence>
<protein>
    <recommendedName>
        <fullName evidence="5">DUF3311 domain-containing protein</fullName>
    </recommendedName>
</protein>
<dbReference type="eggNOG" id="ENOG5033NBK">
    <property type="taxonomic scope" value="Bacteria"/>
</dbReference>
<keyword evidence="2" id="KW-1133">Transmembrane helix</keyword>
<gene>
    <name evidence="3" type="ORF">D3C57_117535</name>
</gene>
<organism evidence="3 4">
    <name type="scientific">Streptomyces rapamycinicus (strain ATCC 29253 / DSM 41530 / NRRL 5491 / AYB-994)</name>
    <name type="common">Streptomyces hygroscopicus (strain ATCC 29253)</name>
    <dbReference type="NCBI Taxonomy" id="1343740"/>
    <lineage>
        <taxon>Bacteria</taxon>
        <taxon>Bacillati</taxon>
        <taxon>Actinomycetota</taxon>
        <taxon>Actinomycetes</taxon>
        <taxon>Kitasatosporales</taxon>
        <taxon>Streptomycetaceae</taxon>
        <taxon>Streptomyces</taxon>
        <taxon>Streptomyces violaceusniger group</taxon>
    </lineage>
</organism>
<dbReference type="AlphaFoldDB" id="A0A0A0NKQ5"/>
<dbReference type="STRING" id="1343740.M271_26080"/>
<keyword evidence="2" id="KW-0812">Transmembrane</keyword>
<evidence type="ECO:0000256" key="1">
    <source>
        <dbReference type="SAM" id="MobiDB-lite"/>
    </source>
</evidence>